<sequence>MSKDVASVRIKPQSGLDCRVGHVSKLELTISRCALLVDSTVSKRFIFHGKSTTPDMATMASAVRDIPKTFGHRDNLAVVADRSVPVTRSYPVPLPTPPNSISPLLPPHGLKSQLQKARLEPIDSDLDLHDLPDGRGDHDHDHDHGDDSGGRSSLGSPPYDSAGAITPAMLAKHHLPKILLNHGPLAIRYIMGYLTTSVPGFAGIPPAKARRIVVGALEGRGVGAERGGLDGDVEFEKVGWGRWDARRLGQPPRDRRSPPTAGCEQGGIPISKTSGWAIDRSRLAPSRSSNGDGDSAAFSFDDRDNFMMEHEADRMSMDGSASASCSEAPDDDVVMNDDPEDATDDEDWATVGAAALRAESYSHSAQGMSEQAAFSSRLYTSGGGLRSFSATAGMARAPQLGSSFRPPASPSDEQEREAVEALLQLGSL</sequence>
<dbReference type="OrthoDB" id="5391991at2759"/>
<feature type="compositionally biased region" description="Basic and acidic residues" evidence="1">
    <location>
        <begin position="246"/>
        <end position="257"/>
    </location>
</feature>
<dbReference type="STRING" id="177199.A0A420XXA9"/>
<dbReference type="Pfam" id="PF10330">
    <property type="entry name" value="Stb3"/>
    <property type="match status" value="1"/>
</dbReference>
<dbReference type="Proteomes" id="UP000275385">
    <property type="component" value="Unassembled WGS sequence"/>
</dbReference>
<dbReference type="GO" id="GO:0043565">
    <property type="term" value="F:sequence-specific DNA binding"/>
    <property type="evidence" value="ECO:0007669"/>
    <property type="project" value="TreeGrafter"/>
</dbReference>
<reference evidence="2 3" key="1">
    <citation type="submission" date="2018-08" db="EMBL/GenBank/DDBJ databases">
        <title>Draft genome of the lignicolous fungus Coniochaeta pulveracea.</title>
        <authorList>
            <person name="Borstlap C.J."/>
            <person name="De Witt R.N."/>
            <person name="Botha A."/>
            <person name="Volschenk H."/>
        </authorList>
    </citation>
    <scope>NUCLEOTIDE SEQUENCE [LARGE SCALE GENOMIC DNA]</scope>
    <source>
        <strain evidence="2 3">CAB683</strain>
    </source>
</reference>
<feature type="region of interest" description="Disordered" evidence="1">
    <location>
        <begin position="283"/>
        <end position="302"/>
    </location>
</feature>
<protein>
    <submittedName>
        <fullName evidence="2">Uncharacterized protein</fullName>
    </submittedName>
</protein>
<evidence type="ECO:0000313" key="2">
    <source>
        <dbReference type="EMBL" id="RKU40295.1"/>
    </source>
</evidence>
<organism evidence="2 3">
    <name type="scientific">Coniochaeta pulveracea</name>
    <dbReference type="NCBI Taxonomy" id="177199"/>
    <lineage>
        <taxon>Eukaryota</taxon>
        <taxon>Fungi</taxon>
        <taxon>Dikarya</taxon>
        <taxon>Ascomycota</taxon>
        <taxon>Pezizomycotina</taxon>
        <taxon>Sordariomycetes</taxon>
        <taxon>Sordariomycetidae</taxon>
        <taxon>Coniochaetales</taxon>
        <taxon>Coniochaetaceae</taxon>
        <taxon>Coniochaeta</taxon>
    </lineage>
</organism>
<feature type="region of interest" description="Disordered" evidence="1">
    <location>
        <begin position="87"/>
        <end position="160"/>
    </location>
</feature>
<dbReference type="AlphaFoldDB" id="A0A420XXA9"/>
<dbReference type="GO" id="GO:0000432">
    <property type="term" value="P:positive regulation of transcription from RNA polymerase II promoter by glucose"/>
    <property type="evidence" value="ECO:0007669"/>
    <property type="project" value="TreeGrafter"/>
</dbReference>
<evidence type="ECO:0000256" key="1">
    <source>
        <dbReference type="SAM" id="MobiDB-lite"/>
    </source>
</evidence>
<feature type="compositionally biased region" description="Basic and acidic residues" evidence="1">
    <location>
        <begin position="117"/>
        <end position="149"/>
    </location>
</feature>
<dbReference type="PANTHER" id="PTHR28164">
    <property type="entry name" value="PROTEIN STB3"/>
    <property type="match status" value="1"/>
</dbReference>
<feature type="compositionally biased region" description="Pro residues" evidence="1">
    <location>
        <begin position="92"/>
        <end position="106"/>
    </location>
</feature>
<keyword evidence="3" id="KW-1185">Reference proteome</keyword>
<gene>
    <name evidence="2" type="ORF">DL546_002066</name>
</gene>
<evidence type="ECO:0000313" key="3">
    <source>
        <dbReference type="Proteomes" id="UP000275385"/>
    </source>
</evidence>
<accession>A0A420XXA9</accession>
<dbReference type="InterPro" id="IPR018818">
    <property type="entry name" value="Stb3"/>
</dbReference>
<dbReference type="PANTHER" id="PTHR28164:SF1">
    <property type="entry name" value="PROTEIN STB3"/>
    <property type="match status" value="1"/>
</dbReference>
<comment type="caution">
    <text evidence="2">The sequence shown here is derived from an EMBL/GenBank/DDBJ whole genome shotgun (WGS) entry which is preliminary data.</text>
</comment>
<proteinExistence type="predicted"/>
<dbReference type="EMBL" id="QVQW01000111">
    <property type="protein sequence ID" value="RKU40295.1"/>
    <property type="molecule type" value="Genomic_DNA"/>
</dbReference>
<dbReference type="GO" id="GO:0005634">
    <property type="term" value="C:nucleus"/>
    <property type="evidence" value="ECO:0007669"/>
    <property type="project" value="TreeGrafter"/>
</dbReference>
<feature type="region of interest" description="Disordered" evidence="1">
    <location>
        <begin position="246"/>
        <end position="275"/>
    </location>
</feature>
<feature type="region of interest" description="Disordered" evidence="1">
    <location>
        <begin position="398"/>
        <end position="418"/>
    </location>
</feature>
<name>A0A420XXA9_9PEZI</name>